<evidence type="ECO:0000313" key="1">
    <source>
        <dbReference type="EMBL" id="KAB1076530.1"/>
    </source>
</evidence>
<dbReference type="RefSeq" id="WP_151002648.1">
    <property type="nucleotide sequence ID" value="NZ_BPQY01000383.1"/>
</dbReference>
<dbReference type="Proteomes" id="UP000474159">
    <property type="component" value="Unassembled WGS sequence"/>
</dbReference>
<name>A0A6L3SVH0_9HYPH</name>
<proteinExistence type="predicted"/>
<dbReference type="EMBL" id="VZZK01000029">
    <property type="protein sequence ID" value="KAB1076530.1"/>
    <property type="molecule type" value="Genomic_DNA"/>
</dbReference>
<evidence type="ECO:0000313" key="2">
    <source>
        <dbReference type="Proteomes" id="UP000474159"/>
    </source>
</evidence>
<keyword evidence="2" id="KW-1185">Reference proteome</keyword>
<protein>
    <submittedName>
        <fullName evidence="1">Uncharacterized protein</fullName>
    </submittedName>
</protein>
<dbReference type="AlphaFoldDB" id="A0A6L3SVH0"/>
<accession>A0A6L3SVH0</accession>
<reference evidence="1 2" key="1">
    <citation type="submission" date="2019-09" db="EMBL/GenBank/DDBJ databases">
        <title>YIM 48816 draft genome.</title>
        <authorList>
            <person name="Jiang L."/>
        </authorList>
    </citation>
    <scope>NUCLEOTIDE SEQUENCE [LARGE SCALE GENOMIC DNA]</scope>
    <source>
        <strain evidence="1 2">YIM 48816</strain>
    </source>
</reference>
<comment type="caution">
    <text evidence="1">The sequence shown here is derived from an EMBL/GenBank/DDBJ whole genome shotgun (WGS) entry which is preliminary data.</text>
</comment>
<dbReference type="OrthoDB" id="7999004at2"/>
<gene>
    <name evidence="1" type="ORF">F6X53_22770</name>
</gene>
<organism evidence="1 2">
    <name type="scientific">Methylobacterium soli</name>
    <dbReference type="NCBI Taxonomy" id="553447"/>
    <lineage>
        <taxon>Bacteria</taxon>
        <taxon>Pseudomonadati</taxon>
        <taxon>Pseudomonadota</taxon>
        <taxon>Alphaproteobacteria</taxon>
        <taxon>Hyphomicrobiales</taxon>
        <taxon>Methylobacteriaceae</taxon>
        <taxon>Methylobacterium</taxon>
    </lineage>
</organism>
<sequence>MTPSQAETIAATDNATVAILNVLITFLEKQGVMKREEFGGFLRAAIEGWRAEGADDKLIRLIEIKAQTMALGPPRSLNN</sequence>